<dbReference type="EMBL" id="JACHCC010000003">
    <property type="protein sequence ID" value="MBB6499185.1"/>
    <property type="molecule type" value="Genomic_DNA"/>
</dbReference>
<sequence length="299" mass="33769">METNSLDTVYCWAKKQFASAVYEQDIEPAKIAAVLLAVCINNEPQRNESAHKIKELDGIYGLAQTRSDSLHADIQYLMVYHLLTGQWPKGIEEIIDSYSSVITEAFRNYPSNELLKAILLLAQADKADLAIIPVSNAVLILKRPVSAYLLADKKQLEELLAAIDAYTCFGQRKHMELPDLLISVLEVRLLATLRDFDLQLTCGILKALNYLGHKDSRAMSAAVKFLVHNQNVLGLYGYCDQEFKMINQQIGDCKRSYLLASALQMAITLREQTNYRFYSKMLLVPPVQQLNHEMVVLVN</sequence>
<proteinExistence type="predicted"/>
<accession>A0A7X0J1G2</accession>
<name>A0A7X0J1G2_9SPHI</name>
<evidence type="ECO:0000313" key="1">
    <source>
        <dbReference type="EMBL" id="MBB6499185.1"/>
    </source>
</evidence>
<evidence type="ECO:0000313" key="2">
    <source>
        <dbReference type="Proteomes" id="UP000521017"/>
    </source>
</evidence>
<dbReference type="AlphaFoldDB" id="A0A7X0J1G2"/>
<comment type="caution">
    <text evidence="1">The sequence shown here is derived from an EMBL/GenBank/DDBJ whole genome shotgun (WGS) entry which is preliminary data.</text>
</comment>
<dbReference type="Proteomes" id="UP000521017">
    <property type="component" value="Unassembled WGS sequence"/>
</dbReference>
<protein>
    <submittedName>
        <fullName evidence="1">Uncharacterized protein</fullName>
    </submittedName>
</protein>
<organism evidence="1 2">
    <name type="scientific">Pedobacter cryoconitis</name>
    <dbReference type="NCBI Taxonomy" id="188932"/>
    <lineage>
        <taxon>Bacteria</taxon>
        <taxon>Pseudomonadati</taxon>
        <taxon>Bacteroidota</taxon>
        <taxon>Sphingobacteriia</taxon>
        <taxon>Sphingobacteriales</taxon>
        <taxon>Sphingobacteriaceae</taxon>
        <taxon>Pedobacter</taxon>
    </lineage>
</organism>
<gene>
    <name evidence="1" type="ORF">HDF25_001326</name>
</gene>
<reference evidence="1 2" key="1">
    <citation type="submission" date="2020-08" db="EMBL/GenBank/DDBJ databases">
        <title>Genomic Encyclopedia of Type Strains, Phase IV (KMG-V): Genome sequencing to study the core and pangenomes of soil and plant-associated prokaryotes.</title>
        <authorList>
            <person name="Whitman W."/>
        </authorList>
    </citation>
    <scope>NUCLEOTIDE SEQUENCE [LARGE SCALE GENOMIC DNA]</scope>
    <source>
        <strain evidence="1 2">M2T3</strain>
    </source>
</reference>
<dbReference type="RefSeq" id="WP_184623924.1">
    <property type="nucleotide sequence ID" value="NZ_JACHCC010000003.1"/>
</dbReference>